<feature type="compositionally biased region" description="Basic and acidic residues" evidence="1">
    <location>
        <begin position="23"/>
        <end position="35"/>
    </location>
</feature>
<sequence length="417" mass="46494">MYAHHADPFSRYSADPTAASKYQRPDTLQDREAHHGPMPAPNTQQSKKRTLYFEPEFVEALDASLQEPPVTLSRPRPSKRVKRSFLPSLQTAFSQDISAQPPLPPPSRAETIADEPFPSRDTGSNARASPSQSLDGPSIVDLSSGEKLQPLHLGESDHKRRRDSIADASSASEPLREVFDVQSDGSLLPTMDHAPATPSPTKRLRRDPPMFWNSRVPTPAPTPTPEGRPQRHLSKTIDPKTRNSSTMLDGHMGLGYHSEERLLSLLNTMGQKDDMNENEENQSVNSSRLESRALIRYEGPRALTLADGVDALLMNRWTHRSLEPTTSEYEPQGHEMVLYRPPAGTPAALFRTPTRGSGSLEIMTRDHDDDDDGEVPMNVRIEELDDDDQEDFGFHNLATVNTPIQELEDKIMGMDLD</sequence>
<feature type="compositionally biased region" description="Polar residues" evidence="1">
    <location>
        <begin position="87"/>
        <end position="98"/>
    </location>
</feature>
<dbReference type="EMBL" id="JAABOA010002230">
    <property type="protein sequence ID" value="KAF9580184.1"/>
    <property type="molecule type" value="Genomic_DNA"/>
</dbReference>
<accession>A0A9P6FRN1</accession>
<proteinExistence type="predicted"/>
<dbReference type="AlphaFoldDB" id="A0A9P6FRN1"/>
<keyword evidence="3" id="KW-1185">Reference proteome</keyword>
<comment type="caution">
    <text evidence="2">The sequence shown here is derived from an EMBL/GenBank/DDBJ whole genome shotgun (WGS) entry which is preliminary data.</text>
</comment>
<dbReference type="OrthoDB" id="2419673at2759"/>
<feature type="region of interest" description="Disordered" evidence="1">
    <location>
        <begin position="352"/>
        <end position="374"/>
    </location>
</feature>
<evidence type="ECO:0000313" key="3">
    <source>
        <dbReference type="Proteomes" id="UP000780801"/>
    </source>
</evidence>
<feature type="region of interest" description="Disordered" evidence="1">
    <location>
        <begin position="1"/>
        <end position="245"/>
    </location>
</feature>
<evidence type="ECO:0000256" key="1">
    <source>
        <dbReference type="SAM" id="MobiDB-lite"/>
    </source>
</evidence>
<organism evidence="2 3">
    <name type="scientific">Lunasporangiospora selenospora</name>
    <dbReference type="NCBI Taxonomy" id="979761"/>
    <lineage>
        <taxon>Eukaryota</taxon>
        <taxon>Fungi</taxon>
        <taxon>Fungi incertae sedis</taxon>
        <taxon>Mucoromycota</taxon>
        <taxon>Mortierellomycotina</taxon>
        <taxon>Mortierellomycetes</taxon>
        <taxon>Mortierellales</taxon>
        <taxon>Mortierellaceae</taxon>
        <taxon>Lunasporangiospora</taxon>
    </lineage>
</organism>
<dbReference type="Proteomes" id="UP000780801">
    <property type="component" value="Unassembled WGS sequence"/>
</dbReference>
<evidence type="ECO:0000313" key="2">
    <source>
        <dbReference type="EMBL" id="KAF9580184.1"/>
    </source>
</evidence>
<gene>
    <name evidence="2" type="ORF">BGW38_003278</name>
</gene>
<protein>
    <submittedName>
        <fullName evidence="2">Uncharacterized protein</fullName>
    </submittedName>
</protein>
<name>A0A9P6FRN1_9FUNG</name>
<reference evidence="2" key="1">
    <citation type="journal article" date="2020" name="Fungal Divers.">
        <title>Resolving the Mortierellaceae phylogeny through synthesis of multi-gene phylogenetics and phylogenomics.</title>
        <authorList>
            <person name="Vandepol N."/>
            <person name="Liber J."/>
            <person name="Desiro A."/>
            <person name="Na H."/>
            <person name="Kennedy M."/>
            <person name="Barry K."/>
            <person name="Grigoriev I.V."/>
            <person name="Miller A.N."/>
            <person name="O'Donnell K."/>
            <person name="Stajich J.E."/>
            <person name="Bonito G."/>
        </authorList>
    </citation>
    <scope>NUCLEOTIDE SEQUENCE</scope>
    <source>
        <strain evidence="2">KOD1015</strain>
    </source>
</reference>
<feature type="compositionally biased region" description="Polar residues" evidence="1">
    <location>
        <begin position="121"/>
        <end position="135"/>
    </location>
</feature>